<evidence type="ECO:0000256" key="1">
    <source>
        <dbReference type="SAM" id="SignalP"/>
    </source>
</evidence>
<comment type="caution">
    <text evidence="2">The sequence shown here is derived from an EMBL/GenBank/DDBJ whole genome shotgun (WGS) entry which is preliminary data.</text>
</comment>
<keyword evidence="1" id="KW-0732">Signal</keyword>
<organism evidence="2 3">
    <name type="scientific">Batrachochytrium salamandrivorans</name>
    <dbReference type="NCBI Taxonomy" id="1357716"/>
    <lineage>
        <taxon>Eukaryota</taxon>
        <taxon>Fungi</taxon>
        <taxon>Fungi incertae sedis</taxon>
        <taxon>Chytridiomycota</taxon>
        <taxon>Chytridiomycota incertae sedis</taxon>
        <taxon>Chytridiomycetes</taxon>
        <taxon>Rhizophydiales</taxon>
        <taxon>Rhizophydiales incertae sedis</taxon>
        <taxon>Batrachochytrium</taxon>
    </lineage>
</organism>
<dbReference type="EMBL" id="JAFCIX010000325">
    <property type="protein sequence ID" value="KAH6594925.1"/>
    <property type="molecule type" value="Genomic_DNA"/>
</dbReference>
<proteinExistence type="predicted"/>
<reference evidence="2 3" key="1">
    <citation type="submission" date="2021-02" db="EMBL/GenBank/DDBJ databases">
        <title>Variation within the Batrachochytrium salamandrivorans European outbreak.</title>
        <authorList>
            <person name="Kelly M."/>
            <person name="Pasmans F."/>
            <person name="Shea T.P."/>
            <person name="Munoz J.F."/>
            <person name="Carranza S."/>
            <person name="Cuomo C.A."/>
            <person name="Martel A."/>
        </authorList>
    </citation>
    <scope>NUCLEOTIDE SEQUENCE [LARGE SCALE GENOMIC DNA]</scope>
    <source>
        <strain evidence="2 3">AMFP18/2</strain>
    </source>
</reference>
<evidence type="ECO:0000313" key="3">
    <source>
        <dbReference type="Proteomes" id="UP001648503"/>
    </source>
</evidence>
<name>A0ABQ8FDU4_9FUNG</name>
<feature type="chain" id="PRO_5046025295" evidence="1">
    <location>
        <begin position="19"/>
        <end position="292"/>
    </location>
</feature>
<gene>
    <name evidence="2" type="ORF">BASA50_006187</name>
</gene>
<evidence type="ECO:0000313" key="2">
    <source>
        <dbReference type="EMBL" id="KAH6594925.1"/>
    </source>
</evidence>
<sequence length="292" mass="31893">MQLFYLFSFAVVASYAAALPQPAGLSEKYSNDVDATLVSGLEARSYQPVLDTREDSPTLMSLERRADSAGSSKGNFLFGIPPLSTLSPEEARKLIYSLFKPSDFSFENIASTIDNVGDGFAELSENGEKVKTKIVGTAGNLLSLYLRKATYVTLSLTVLASRGLSATFSFLQSTETPAKLPDAISAFISTFDESMDKAAKKEKESNDSIVNILKDTGTVLWDVEAAIESFVEAVDILVKFFGAIRTLMSKSESGRTIYDDISNMMESIAKFTEEQENLYDEIITALEDESSQ</sequence>
<protein>
    <submittedName>
        <fullName evidence="2">Uncharacterized protein</fullName>
    </submittedName>
</protein>
<keyword evidence="3" id="KW-1185">Reference proteome</keyword>
<accession>A0ABQ8FDU4</accession>
<feature type="signal peptide" evidence="1">
    <location>
        <begin position="1"/>
        <end position="18"/>
    </location>
</feature>
<dbReference type="Proteomes" id="UP001648503">
    <property type="component" value="Unassembled WGS sequence"/>
</dbReference>